<reference evidence="2" key="1">
    <citation type="submission" date="2007-11" db="EMBL/GenBank/DDBJ databases">
        <authorList>
            <person name="Fulton L."/>
            <person name="Clifton S."/>
            <person name="Fulton B."/>
            <person name="Xu J."/>
            <person name="Minx P."/>
            <person name="Pepin K.H."/>
            <person name="Johnson M."/>
            <person name="Thiruvilangam P."/>
            <person name="Bhonagiri V."/>
            <person name="Nash W.E."/>
            <person name="Mardis E.R."/>
            <person name="Wilson R.K."/>
        </authorList>
    </citation>
    <scope>NUCLEOTIDE SEQUENCE [LARGE SCALE GENOMIC DNA]</scope>
    <source>
        <strain evidence="2">DSM 14662</strain>
    </source>
</reference>
<keyword evidence="1" id="KW-0732">Signal</keyword>
<sequence>MTMRIIKILIPVLGCLFCLSACATETNKNPKGRTEKIKKELFAAADCYQTIYASAQKGKGMNPVLDKREIHRIVQRLGTCGYAAACMENDCDMQNGRTVEKALRKAEKGGKTSAVFFCVTRSGGIHRYELKPIGNKAEFTDAYLDWNKQGNPAVSYVKKEEASSWSVTKKGWLIWETKHTENEEMDTHSMIRIRPLKKEYRRFCRKYIEPVGYRGNNLFLTDWNENKPRKLYVNDLYEYLYRIETGRHFDGDNGTKGIPSEEFELLLQKYLPFSKRQIRVRADRSEDGTRYLWEPLRCGNLIPQSMPVPEVIGAEHKRDGRIVLTVDAVLKQKGTDCLFRHKVTLKKFGDGRVRYIGNQIRTADKERVLDYQKRNR</sequence>
<dbReference type="HOGENOM" id="CLU_049011_1_0_9"/>
<dbReference type="InterPro" id="IPR045714">
    <property type="entry name" value="DUF6070"/>
</dbReference>
<reference evidence="2" key="2">
    <citation type="submission" date="2013-11" db="EMBL/GenBank/DDBJ databases">
        <title>Draft genome sequence of Anaerostipes caccae (DSM 14662).</title>
        <authorList>
            <person name="Sudarsanam P."/>
            <person name="Ley R."/>
            <person name="Guruge J."/>
            <person name="Turnbaugh P.J."/>
            <person name="Mahowald M."/>
            <person name="Liep D."/>
            <person name="Gordon J."/>
        </authorList>
    </citation>
    <scope>NUCLEOTIDE SEQUENCE</scope>
    <source>
        <strain evidence="2">DSM 14662</strain>
    </source>
</reference>
<dbReference type="STRING" id="411490.ANACAC_03337"/>
<evidence type="ECO:0000313" key="3">
    <source>
        <dbReference type="Proteomes" id="UP000004935"/>
    </source>
</evidence>
<keyword evidence="3" id="KW-1185">Reference proteome</keyword>
<dbReference type="Proteomes" id="UP000004935">
    <property type="component" value="Unassembled WGS sequence"/>
</dbReference>
<dbReference type="Pfam" id="PF19546">
    <property type="entry name" value="DUF6070"/>
    <property type="match status" value="1"/>
</dbReference>
<feature type="chain" id="PRO_5002750371" evidence="1">
    <location>
        <begin position="24"/>
        <end position="376"/>
    </location>
</feature>
<organism evidence="2 3">
    <name type="scientific">Anaerostipes caccae (strain DSM 14662 / CCUG 47493 / JCM 13470 / NCIMB 13811 / L1-92)</name>
    <dbReference type="NCBI Taxonomy" id="411490"/>
    <lineage>
        <taxon>Bacteria</taxon>
        <taxon>Bacillati</taxon>
        <taxon>Bacillota</taxon>
        <taxon>Clostridia</taxon>
        <taxon>Lachnospirales</taxon>
        <taxon>Lachnospiraceae</taxon>
        <taxon>Anaerostipes</taxon>
    </lineage>
</organism>
<dbReference type="EMBL" id="ABAX03000037">
    <property type="protein sequence ID" value="EDR96007.1"/>
    <property type="molecule type" value="Genomic_DNA"/>
</dbReference>
<gene>
    <name evidence="2" type="ORF">ANACAC_03337</name>
</gene>
<evidence type="ECO:0000313" key="2">
    <source>
        <dbReference type="EMBL" id="EDR96007.1"/>
    </source>
</evidence>
<protein>
    <submittedName>
        <fullName evidence="2">Uncharacterized protein</fullName>
    </submittedName>
</protein>
<dbReference type="AlphaFoldDB" id="B0MI83"/>
<accession>B0MI83</accession>
<comment type="caution">
    <text evidence="2">The sequence shown here is derived from an EMBL/GenBank/DDBJ whole genome shotgun (WGS) entry which is preliminary data.</text>
</comment>
<feature type="signal peptide" evidence="1">
    <location>
        <begin position="1"/>
        <end position="23"/>
    </location>
</feature>
<evidence type="ECO:0000256" key="1">
    <source>
        <dbReference type="SAM" id="SignalP"/>
    </source>
</evidence>
<proteinExistence type="predicted"/>
<name>B0MI83_ANACD</name>
<dbReference type="eggNOG" id="ENOG502Z8XY">
    <property type="taxonomic scope" value="Bacteria"/>
</dbReference>